<keyword evidence="15" id="KW-1185">Reference proteome</keyword>
<protein>
    <recommendedName>
        <fullName evidence="4">2-amino-4-hydroxy-6-hydroxymethyldihydropteridine pyrophosphokinase</fullName>
        <ecNumber evidence="3">2.7.6.3</ecNumber>
    </recommendedName>
    <alternativeName>
        <fullName evidence="11">6-hydroxymethyl-7,8-dihydropterin pyrophosphokinase</fullName>
    </alternativeName>
    <alternativeName>
        <fullName evidence="12">7,8-dihydro-6-hydroxymethylpterin-pyrophosphokinase</fullName>
    </alternativeName>
</protein>
<dbReference type="UniPathway" id="UPA00077">
    <property type="reaction ID" value="UER00155"/>
</dbReference>
<dbReference type="CDD" id="cd00483">
    <property type="entry name" value="HPPK"/>
    <property type="match status" value="1"/>
</dbReference>
<evidence type="ECO:0000256" key="2">
    <source>
        <dbReference type="ARBA" id="ARBA00005810"/>
    </source>
</evidence>
<dbReference type="InterPro" id="IPR035907">
    <property type="entry name" value="Hppk_sf"/>
</dbReference>
<dbReference type="AlphaFoldDB" id="A0A0U1Q148"/>
<dbReference type="PANTHER" id="PTHR43071:SF1">
    <property type="entry name" value="2-AMINO-4-HYDROXY-6-HYDROXYMETHYLDIHYDROPTERIDINE PYROPHOSPHOKINASE"/>
    <property type="match status" value="1"/>
</dbReference>
<proteinExistence type="inferred from homology"/>
<evidence type="ECO:0000256" key="8">
    <source>
        <dbReference type="ARBA" id="ARBA00022840"/>
    </source>
</evidence>
<dbReference type="Gene3D" id="3.30.70.560">
    <property type="entry name" value="7,8-Dihydro-6-hydroxymethylpterin-pyrophosphokinase HPPK"/>
    <property type="match status" value="1"/>
</dbReference>
<reference evidence="14 15" key="1">
    <citation type="submission" date="2015-05" db="EMBL/GenBank/DDBJ databases">
        <title>Draft genome sequence of Lampropedia sp. CT6, isolated from the microbial mat of a hot water spring, located at Manikaran, India.</title>
        <authorList>
            <person name="Tripathi C."/>
            <person name="Rani P."/>
            <person name="Mahato N.K."/>
            <person name="Lal R."/>
        </authorList>
    </citation>
    <scope>NUCLEOTIDE SEQUENCE [LARGE SCALE GENOMIC DNA]</scope>
    <source>
        <strain evidence="14 15">CT6</strain>
    </source>
</reference>
<dbReference type="OrthoDB" id="9808041at2"/>
<dbReference type="PATRIC" id="fig|1610491.3.peg.1103"/>
<dbReference type="EMBL" id="LBNQ01000019">
    <property type="protein sequence ID" value="KKW68488.1"/>
    <property type="molecule type" value="Genomic_DNA"/>
</dbReference>
<evidence type="ECO:0000313" key="14">
    <source>
        <dbReference type="EMBL" id="KKW68488.1"/>
    </source>
</evidence>
<feature type="domain" description="7,8-dihydro-6-hydroxymethylpterin-pyrophosphokinase" evidence="13">
    <location>
        <begin position="95"/>
        <end position="106"/>
    </location>
</feature>
<dbReference type="Pfam" id="PF01288">
    <property type="entry name" value="HPPK"/>
    <property type="match status" value="1"/>
</dbReference>
<dbReference type="InterPro" id="IPR000550">
    <property type="entry name" value="Hppk"/>
</dbReference>
<dbReference type="GO" id="GO:0046654">
    <property type="term" value="P:tetrahydrofolate biosynthetic process"/>
    <property type="evidence" value="ECO:0007669"/>
    <property type="project" value="UniProtKB-UniPathway"/>
</dbReference>
<dbReference type="STRING" id="1610491.AAV94_05180"/>
<dbReference type="NCBIfam" id="TIGR01498">
    <property type="entry name" value="folK"/>
    <property type="match status" value="1"/>
</dbReference>
<dbReference type="Proteomes" id="UP000050580">
    <property type="component" value="Unassembled WGS sequence"/>
</dbReference>
<comment type="pathway">
    <text evidence="1">Cofactor biosynthesis; tetrahydrofolate biosynthesis; 2-amino-4-hydroxy-6-hydroxymethyl-7,8-dihydropteridine diphosphate from 7,8-dihydroneopterin triphosphate: step 4/4.</text>
</comment>
<comment type="caution">
    <text evidence="14">The sequence shown here is derived from an EMBL/GenBank/DDBJ whole genome shotgun (WGS) entry which is preliminary data.</text>
</comment>
<evidence type="ECO:0000256" key="7">
    <source>
        <dbReference type="ARBA" id="ARBA00022777"/>
    </source>
</evidence>
<dbReference type="GO" id="GO:0005524">
    <property type="term" value="F:ATP binding"/>
    <property type="evidence" value="ECO:0007669"/>
    <property type="project" value="UniProtKB-KW"/>
</dbReference>
<dbReference type="PANTHER" id="PTHR43071">
    <property type="entry name" value="2-AMINO-4-HYDROXY-6-HYDROXYMETHYLDIHYDROPTERIDINE PYROPHOSPHOKINASE"/>
    <property type="match status" value="1"/>
</dbReference>
<evidence type="ECO:0000256" key="11">
    <source>
        <dbReference type="ARBA" id="ARBA00029766"/>
    </source>
</evidence>
<dbReference type="PROSITE" id="PS00794">
    <property type="entry name" value="HPPK"/>
    <property type="match status" value="1"/>
</dbReference>
<evidence type="ECO:0000256" key="6">
    <source>
        <dbReference type="ARBA" id="ARBA00022741"/>
    </source>
</evidence>
<dbReference type="SUPFAM" id="SSF55083">
    <property type="entry name" value="6-hydroxymethyl-7,8-dihydropterin pyrophosphokinase, HPPK"/>
    <property type="match status" value="1"/>
</dbReference>
<evidence type="ECO:0000256" key="3">
    <source>
        <dbReference type="ARBA" id="ARBA00013253"/>
    </source>
</evidence>
<keyword evidence="9" id="KW-0289">Folate biosynthesis</keyword>
<keyword evidence="8" id="KW-0067">ATP-binding</keyword>
<organism evidence="14 15">
    <name type="scientific">Lampropedia cohaerens</name>
    <dbReference type="NCBI Taxonomy" id="1610491"/>
    <lineage>
        <taxon>Bacteria</taxon>
        <taxon>Pseudomonadati</taxon>
        <taxon>Pseudomonadota</taxon>
        <taxon>Betaproteobacteria</taxon>
        <taxon>Burkholderiales</taxon>
        <taxon>Comamonadaceae</taxon>
        <taxon>Lampropedia</taxon>
    </lineage>
</organism>
<dbReference type="RefSeq" id="WP_046741255.1">
    <property type="nucleotide sequence ID" value="NZ_LBNQ01000019.1"/>
</dbReference>
<name>A0A0U1Q148_9BURK</name>
<keyword evidence="7 14" id="KW-0418">Kinase</keyword>
<comment type="similarity">
    <text evidence="2">Belongs to the HPPK family.</text>
</comment>
<dbReference type="EC" id="2.7.6.3" evidence="3"/>
<evidence type="ECO:0000256" key="4">
    <source>
        <dbReference type="ARBA" id="ARBA00016218"/>
    </source>
</evidence>
<keyword evidence="6" id="KW-0547">Nucleotide-binding</keyword>
<dbReference type="GO" id="GO:0003848">
    <property type="term" value="F:2-amino-4-hydroxy-6-hydroxymethyldihydropteridine diphosphokinase activity"/>
    <property type="evidence" value="ECO:0007669"/>
    <property type="project" value="UniProtKB-EC"/>
</dbReference>
<dbReference type="GO" id="GO:0016301">
    <property type="term" value="F:kinase activity"/>
    <property type="evidence" value="ECO:0007669"/>
    <property type="project" value="UniProtKB-KW"/>
</dbReference>
<accession>A0A0U1Q148</accession>
<evidence type="ECO:0000256" key="12">
    <source>
        <dbReference type="ARBA" id="ARBA00033413"/>
    </source>
</evidence>
<comment type="function">
    <text evidence="10">Catalyzes the transfer of pyrophosphate from adenosine triphosphate (ATP) to 6-hydroxymethyl-7,8-dihydropterin, an enzymatic step in folate biosynthesis pathway.</text>
</comment>
<evidence type="ECO:0000256" key="10">
    <source>
        <dbReference type="ARBA" id="ARBA00029409"/>
    </source>
</evidence>
<dbReference type="GO" id="GO:0046656">
    <property type="term" value="P:folic acid biosynthetic process"/>
    <property type="evidence" value="ECO:0007669"/>
    <property type="project" value="UniProtKB-KW"/>
</dbReference>
<gene>
    <name evidence="14" type="ORF">AAV94_05180</name>
</gene>
<evidence type="ECO:0000256" key="5">
    <source>
        <dbReference type="ARBA" id="ARBA00022679"/>
    </source>
</evidence>
<evidence type="ECO:0000256" key="1">
    <source>
        <dbReference type="ARBA" id="ARBA00005051"/>
    </source>
</evidence>
<evidence type="ECO:0000256" key="9">
    <source>
        <dbReference type="ARBA" id="ARBA00022909"/>
    </source>
</evidence>
<keyword evidence="5" id="KW-0808">Transferase</keyword>
<evidence type="ECO:0000313" key="15">
    <source>
        <dbReference type="Proteomes" id="UP000050580"/>
    </source>
</evidence>
<evidence type="ECO:0000259" key="13">
    <source>
        <dbReference type="PROSITE" id="PS00794"/>
    </source>
</evidence>
<sequence length="172" mass="18755">MRQPPETLPQPAWIGLGANLGDAAAALRKAVEAIAALPGCTLEAVSPLYRTAPYEASGPDFLNAVIRIATTMAPEPLLRALQAIENDAGRTRPYRNAPRTLDLDLLWYCSPSYVFTSDLLTLPHPRWQTRAFVLRPLADIAPAMIDAELLQHVSSQQAQRLPSSAQWPYAAA</sequence>